<reference evidence="2 3" key="1">
    <citation type="submission" date="2023-07" db="EMBL/GenBank/DDBJ databases">
        <title>Sorghum-associated microbial communities from plants grown in Nebraska, USA.</title>
        <authorList>
            <person name="Schachtman D."/>
        </authorList>
    </citation>
    <scope>NUCLEOTIDE SEQUENCE [LARGE SCALE GENOMIC DNA]</scope>
    <source>
        <strain evidence="2 3">BE124</strain>
    </source>
</reference>
<keyword evidence="1" id="KW-0732">Signal</keyword>
<evidence type="ECO:0000313" key="3">
    <source>
        <dbReference type="Proteomes" id="UP001261871"/>
    </source>
</evidence>
<dbReference type="EMBL" id="JAVDTX010000004">
    <property type="protein sequence ID" value="MDR6845181.1"/>
    <property type="molecule type" value="Genomic_DNA"/>
</dbReference>
<feature type="chain" id="PRO_5046195714" description="DUF4397 domain-containing protein" evidence="1">
    <location>
        <begin position="21"/>
        <end position="262"/>
    </location>
</feature>
<evidence type="ECO:0000313" key="2">
    <source>
        <dbReference type="EMBL" id="MDR6845181.1"/>
    </source>
</evidence>
<protein>
    <recommendedName>
        <fullName evidence="4">DUF4397 domain-containing protein</fullName>
    </recommendedName>
</protein>
<evidence type="ECO:0008006" key="4">
    <source>
        <dbReference type="Google" id="ProtNLM"/>
    </source>
</evidence>
<sequence>MKKVLLIIVLLIAIPSCSNEDDETFIETTTVAISTDNEIIASTTGKNVQRGSMFAWISEMQIIATHTSGYVSTTDFTLVNNGTSGAGTKFIMDNVMIGNNTFTATSKTTEPERLETSQVYRNESFATTISNLNARNPYALYVNKNPVNFNITLGTAQNVNIPLKTDNSRFIALFNIDDFNLNTYTVTCYVNGVKFGPSTTCTWLRNATFYWSNSNSIAGKSIYFKIVSGSDTYTTASKVLIASNTAKMRYTIVNNSLVTTPM</sequence>
<gene>
    <name evidence="2" type="ORF">J2W95_001888</name>
</gene>
<proteinExistence type="predicted"/>
<accession>A0ABU1S2D8</accession>
<keyword evidence="3" id="KW-1185">Reference proteome</keyword>
<evidence type="ECO:0000256" key="1">
    <source>
        <dbReference type="SAM" id="SignalP"/>
    </source>
</evidence>
<name>A0ABU1S2D8_9FLAO</name>
<dbReference type="RefSeq" id="WP_310006238.1">
    <property type="nucleotide sequence ID" value="NZ_JAVDTX010000004.1"/>
</dbReference>
<organism evidence="2 3">
    <name type="scientific">Flavobacterium granuli</name>
    <dbReference type="NCBI Taxonomy" id="280093"/>
    <lineage>
        <taxon>Bacteria</taxon>
        <taxon>Pseudomonadati</taxon>
        <taxon>Bacteroidota</taxon>
        <taxon>Flavobacteriia</taxon>
        <taxon>Flavobacteriales</taxon>
        <taxon>Flavobacteriaceae</taxon>
        <taxon>Flavobacterium</taxon>
    </lineage>
</organism>
<comment type="caution">
    <text evidence="2">The sequence shown here is derived from an EMBL/GenBank/DDBJ whole genome shotgun (WGS) entry which is preliminary data.</text>
</comment>
<feature type="signal peptide" evidence="1">
    <location>
        <begin position="1"/>
        <end position="20"/>
    </location>
</feature>
<dbReference type="Proteomes" id="UP001261871">
    <property type="component" value="Unassembled WGS sequence"/>
</dbReference>